<dbReference type="InterPro" id="IPR012910">
    <property type="entry name" value="Plug_dom"/>
</dbReference>
<dbReference type="PANTHER" id="PTHR30069:SF29">
    <property type="entry name" value="HEMOGLOBIN AND HEMOGLOBIN-HAPTOGLOBIN-BINDING PROTEIN 1-RELATED"/>
    <property type="match status" value="1"/>
</dbReference>
<feature type="domain" description="TonB-dependent receptor-like beta-barrel" evidence="13">
    <location>
        <begin position="267"/>
        <end position="766"/>
    </location>
</feature>
<dbReference type="RefSeq" id="WP_354506994.1">
    <property type="nucleotide sequence ID" value="NZ_JBEPMO010000002.1"/>
</dbReference>
<accession>A0ABV2LR75</accession>
<sequence length="796" mass="88734">MGNNSKFLKASFLLMLGGASLTYAQVTEPEVSDSTDLEESILLTETVIVGKGIIDLEEDRKTPVAVSTITRQEIQDKAVGNVEFPEILKNTPSVFVGGQQGGFGDSKMFLRGFDQSNTAYLLNGQPINGMEDGNMYWSNWSSMTDVANAIQIQRGLGSSKLAISSVGGTVNIVTKATERNQGGMARFMMGNDSYFKGTVSYDTGLKGKWGFSMLLDYWQGHRKFGYGTAGQGQSYFFSVGYKPSERHNLNLMIFGAPQWHDQNYSTKSESQWARGNYDKKYNNTYGFLDGEATNFRRNFYHKPVANLNWDWNINNDLALSTVVYASLGKGGGTGNLGSSSNTTNVLTDSGLIDFDQIYANNLADDDGIGNNGGGFKNGAIRSSVNNHFWYGAVTNLDWKINENFNFNVGADLRFYKGDHYRQVSNFLGLNGWQETKRFEGATPYVVTEAFEADPWKALFKSADESQRVAYDNSEKINYQGGFAQLEYAIGGFSAFVQGAVSNQSYVKIDRWNYATETESEKVNKLGYNIKGGLAYSFNNEHTIFGNAGFYSRQAYLDNIFVPNSVDLYQPEVDNEEITGIELGYRYNTRALKVNVNLYHTEWANRFESESGQIDGQDISYLFPNLTQLHKGIEVDFWARVTRKFSVRGYASLGDWQYDGESRVLIRDEDFNITEVAPRDFSGIMVGDAAQFTFGLGTQFEVCKGLSFDADFNYYANNFAGVDPLSFDPATDRQDQIAPFALLDAGVTYEFKLGAQKVRFRGNVKNLANTQYVIAKDSFGYGWGIGRTFNAGVQVNF</sequence>
<dbReference type="PANTHER" id="PTHR30069">
    <property type="entry name" value="TONB-DEPENDENT OUTER MEMBRANE RECEPTOR"/>
    <property type="match status" value="1"/>
</dbReference>
<dbReference type="InterPro" id="IPR000531">
    <property type="entry name" value="Beta-barrel_TonB"/>
</dbReference>
<keyword evidence="5 12" id="KW-0732">Signal</keyword>
<dbReference type="Gene3D" id="2.40.170.20">
    <property type="entry name" value="TonB-dependent receptor, beta-barrel domain"/>
    <property type="match status" value="1"/>
</dbReference>
<dbReference type="InterPro" id="IPR039426">
    <property type="entry name" value="TonB-dep_rcpt-like"/>
</dbReference>
<name>A0ABV2LR75_9FLAO</name>
<evidence type="ECO:0000256" key="10">
    <source>
        <dbReference type="PROSITE-ProRule" id="PRU01360"/>
    </source>
</evidence>
<comment type="caution">
    <text evidence="15">The sequence shown here is derived from an EMBL/GenBank/DDBJ whole genome shotgun (WGS) entry which is preliminary data.</text>
</comment>
<evidence type="ECO:0000256" key="1">
    <source>
        <dbReference type="ARBA" id="ARBA00004571"/>
    </source>
</evidence>
<keyword evidence="6 11" id="KW-0798">TonB box</keyword>
<dbReference type="PROSITE" id="PS01156">
    <property type="entry name" value="TONB_DEPENDENT_REC_2"/>
    <property type="match status" value="1"/>
</dbReference>
<comment type="similarity">
    <text evidence="10 11">Belongs to the TonB-dependent receptor family.</text>
</comment>
<keyword evidence="4 10" id="KW-0812">Transmembrane</keyword>
<evidence type="ECO:0000256" key="4">
    <source>
        <dbReference type="ARBA" id="ARBA00022692"/>
    </source>
</evidence>
<evidence type="ECO:0000256" key="12">
    <source>
        <dbReference type="SAM" id="SignalP"/>
    </source>
</evidence>
<evidence type="ECO:0000259" key="13">
    <source>
        <dbReference type="Pfam" id="PF00593"/>
    </source>
</evidence>
<evidence type="ECO:0000256" key="5">
    <source>
        <dbReference type="ARBA" id="ARBA00022729"/>
    </source>
</evidence>
<dbReference type="Pfam" id="PF07715">
    <property type="entry name" value="Plug"/>
    <property type="match status" value="1"/>
</dbReference>
<evidence type="ECO:0000256" key="3">
    <source>
        <dbReference type="ARBA" id="ARBA00022452"/>
    </source>
</evidence>
<evidence type="ECO:0000256" key="11">
    <source>
        <dbReference type="RuleBase" id="RU003357"/>
    </source>
</evidence>
<dbReference type="EMBL" id="JBEPMO010000002">
    <property type="protein sequence ID" value="MET3731080.1"/>
    <property type="molecule type" value="Genomic_DNA"/>
</dbReference>
<evidence type="ECO:0000313" key="15">
    <source>
        <dbReference type="EMBL" id="MET3731080.1"/>
    </source>
</evidence>
<comment type="subcellular location">
    <subcellularLocation>
        <location evidence="1 10">Cell outer membrane</location>
        <topology evidence="1 10">Multi-pass membrane protein</topology>
    </subcellularLocation>
</comment>
<protein>
    <submittedName>
        <fullName evidence="15">Outer membrane receptor protein involved in Fe transport</fullName>
    </submittedName>
</protein>
<feature type="chain" id="PRO_5046593145" evidence="12">
    <location>
        <begin position="25"/>
        <end position="796"/>
    </location>
</feature>
<dbReference type="InterPro" id="IPR010917">
    <property type="entry name" value="TonB_rcpt_CS"/>
</dbReference>
<evidence type="ECO:0000256" key="7">
    <source>
        <dbReference type="ARBA" id="ARBA00023136"/>
    </source>
</evidence>
<evidence type="ECO:0000259" key="14">
    <source>
        <dbReference type="Pfam" id="PF07715"/>
    </source>
</evidence>
<evidence type="ECO:0000256" key="6">
    <source>
        <dbReference type="ARBA" id="ARBA00023077"/>
    </source>
</evidence>
<feature type="signal peptide" evidence="12">
    <location>
        <begin position="1"/>
        <end position="24"/>
    </location>
</feature>
<dbReference type="PROSITE" id="PS52016">
    <property type="entry name" value="TONB_DEPENDENT_REC_3"/>
    <property type="match status" value="1"/>
</dbReference>
<keyword evidence="8 15" id="KW-0675">Receptor</keyword>
<dbReference type="Pfam" id="PF00593">
    <property type="entry name" value="TonB_dep_Rec_b-barrel"/>
    <property type="match status" value="1"/>
</dbReference>
<evidence type="ECO:0000256" key="9">
    <source>
        <dbReference type="ARBA" id="ARBA00023237"/>
    </source>
</evidence>
<evidence type="ECO:0000256" key="8">
    <source>
        <dbReference type="ARBA" id="ARBA00023170"/>
    </source>
</evidence>
<keyword evidence="9 10" id="KW-0998">Cell outer membrane</keyword>
<evidence type="ECO:0000256" key="2">
    <source>
        <dbReference type="ARBA" id="ARBA00022448"/>
    </source>
</evidence>
<dbReference type="InterPro" id="IPR037066">
    <property type="entry name" value="Plug_dom_sf"/>
</dbReference>
<feature type="domain" description="TonB-dependent receptor plug" evidence="14">
    <location>
        <begin position="60"/>
        <end position="169"/>
    </location>
</feature>
<keyword evidence="3 10" id="KW-1134">Transmembrane beta strand</keyword>
<proteinExistence type="inferred from homology"/>
<keyword evidence="7 10" id="KW-0472">Membrane</keyword>
<gene>
    <name evidence="15" type="ORF">ABID46_000639</name>
</gene>
<reference evidence="15 16" key="1">
    <citation type="submission" date="2024-06" db="EMBL/GenBank/DDBJ databases">
        <title>Genomic Encyclopedia of Type Strains, Phase IV (KMG-IV): sequencing the most valuable type-strain genomes for metagenomic binning, comparative biology and taxonomic classification.</title>
        <authorList>
            <person name="Goeker M."/>
        </authorList>
    </citation>
    <scope>NUCLEOTIDE SEQUENCE [LARGE SCALE GENOMIC DNA]</scope>
    <source>
        <strain evidence="15 16">DSM 29388</strain>
    </source>
</reference>
<dbReference type="SUPFAM" id="SSF56935">
    <property type="entry name" value="Porins"/>
    <property type="match status" value="1"/>
</dbReference>
<dbReference type="InterPro" id="IPR036942">
    <property type="entry name" value="Beta-barrel_TonB_sf"/>
</dbReference>
<dbReference type="Gene3D" id="2.170.130.10">
    <property type="entry name" value="TonB-dependent receptor, plug domain"/>
    <property type="match status" value="1"/>
</dbReference>
<keyword evidence="2 10" id="KW-0813">Transport</keyword>
<organism evidence="15 16">
    <name type="scientific">Moheibacter stercoris</name>
    <dbReference type="NCBI Taxonomy" id="1628251"/>
    <lineage>
        <taxon>Bacteria</taxon>
        <taxon>Pseudomonadati</taxon>
        <taxon>Bacteroidota</taxon>
        <taxon>Flavobacteriia</taxon>
        <taxon>Flavobacteriales</taxon>
        <taxon>Weeksellaceae</taxon>
        <taxon>Moheibacter</taxon>
    </lineage>
</organism>
<dbReference type="Proteomes" id="UP001549146">
    <property type="component" value="Unassembled WGS sequence"/>
</dbReference>
<keyword evidence="16" id="KW-1185">Reference proteome</keyword>
<evidence type="ECO:0000313" key="16">
    <source>
        <dbReference type="Proteomes" id="UP001549146"/>
    </source>
</evidence>